<reference evidence="2" key="1">
    <citation type="submission" date="2021-06" db="EMBL/GenBank/DDBJ databases">
        <authorList>
            <person name="Hodson N. C."/>
            <person name="Mongue J. A."/>
            <person name="Jaron S. K."/>
        </authorList>
    </citation>
    <scope>NUCLEOTIDE SEQUENCE</scope>
</reference>
<keyword evidence="3" id="KW-1185">Reference proteome</keyword>
<keyword evidence="1" id="KW-0472">Membrane</keyword>
<proteinExistence type="predicted"/>
<evidence type="ECO:0000256" key="1">
    <source>
        <dbReference type="SAM" id="Phobius"/>
    </source>
</evidence>
<accession>A0A8J2PGG2</accession>
<evidence type="ECO:0000313" key="3">
    <source>
        <dbReference type="Proteomes" id="UP000708208"/>
    </source>
</evidence>
<dbReference type="Proteomes" id="UP000708208">
    <property type="component" value="Unassembled WGS sequence"/>
</dbReference>
<protein>
    <submittedName>
        <fullName evidence="2">Uncharacterized protein</fullName>
    </submittedName>
</protein>
<organism evidence="2 3">
    <name type="scientific">Allacma fusca</name>
    <dbReference type="NCBI Taxonomy" id="39272"/>
    <lineage>
        <taxon>Eukaryota</taxon>
        <taxon>Metazoa</taxon>
        <taxon>Ecdysozoa</taxon>
        <taxon>Arthropoda</taxon>
        <taxon>Hexapoda</taxon>
        <taxon>Collembola</taxon>
        <taxon>Symphypleona</taxon>
        <taxon>Sminthuridae</taxon>
        <taxon>Allacma</taxon>
    </lineage>
</organism>
<sequence>MKALQVSIAELREAIKISTQLYVASTLDVIVWRNWLRLYFTVILAEGIYTEERMLAQDILMVHGENIGKATKLEVEFLYNIIRYDPSIITLGKYVDLDKKLLVNVAAEDIYTEEQFQSDDLLEIYDDISDEGVKSELKFFYIMLKTEPTVMKIGNYFDLDKKLIITIGVHTLTFLIAITQFGISTDYNPGSRKSASP</sequence>
<feature type="transmembrane region" description="Helical" evidence="1">
    <location>
        <begin position="163"/>
        <end position="183"/>
    </location>
</feature>
<dbReference type="EMBL" id="CAJVCH010526038">
    <property type="protein sequence ID" value="CAG7822313.1"/>
    <property type="molecule type" value="Genomic_DNA"/>
</dbReference>
<keyword evidence="1" id="KW-0812">Transmembrane</keyword>
<keyword evidence="1" id="KW-1133">Transmembrane helix</keyword>
<comment type="caution">
    <text evidence="2">The sequence shown here is derived from an EMBL/GenBank/DDBJ whole genome shotgun (WGS) entry which is preliminary data.</text>
</comment>
<dbReference type="AlphaFoldDB" id="A0A8J2PGG2"/>
<gene>
    <name evidence="2" type="ORF">AFUS01_LOCUS32595</name>
</gene>
<name>A0A8J2PGG2_9HEXA</name>
<evidence type="ECO:0000313" key="2">
    <source>
        <dbReference type="EMBL" id="CAG7822313.1"/>
    </source>
</evidence>